<dbReference type="Proteomes" id="UP001139461">
    <property type="component" value="Unassembled WGS sequence"/>
</dbReference>
<evidence type="ECO:0000313" key="4">
    <source>
        <dbReference type="Proteomes" id="UP001139461"/>
    </source>
</evidence>
<dbReference type="Pfam" id="PF18216">
    <property type="entry name" value="N_formyltrans_C"/>
    <property type="match status" value="1"/>
</dbReference>
<organism evidence="3 4">
    <name type="scientific">Aequorivita vitellina</name>
    <dbReference type="NCBI Taxonomy" id="2874475"/>
    <lineage>
        <taxon>Bacteria</taxon>
        <taxon>Pseudomonadati</taxon>
        <taxon>Bacteroidota</taxon>
        <taxon>Flavobacteriia</taxon>
        <taxon>Flavobacteriales</taxon>
        <taxon>Flavobacteriaceae</taxon>
        <taxon>Aequorivita</taxon>
    </lineage>
</organism>
<sequence>MKYAFAGDREISTNILAFIISKGYKPSALFVSDGSISSHSKELIDIAGLENDFVFKGNEFKNSLELIKSMNLDYIFGVHFPYIIPNEFLELPQNGFLNLHPAFLPFNKGWHTPSWAIIDETTYGATLHFMSQKLDEGNIIHQKELVIQPSDTANTLYQKALRLEEEVFYEAFDDLVALKPKSVKQINKGTSHSKKDIKQIQEIQLDAQYSGKELIDRLRGLTTNNVEEGAYFVFDGERYYMQLSIIKQK</sequence>
<proteinExistence type="predicted"/>
<dbReference type="InterPro" id="IPR040660">
    <property type="entry name" value="N_formyltrans_C"/>
</dbReference>
<keyword evidence="4" id="KW-1185">Reference proteome</keyword>
<evidence type="ECO:0000313" key="3">
    <source>
        <dbReference type="EMBL" id="MCG2419768.1"/>
    </source>
</evidence>
<dbReference type="Gene3D" id="3.40.50.12230">
    <property type="match status" value="1"/>
</dbReference>
<dbReference type="InterPro" id="IPR002376">
    <property type="entry name" value="Formyl_transf_N"/>
</dbReference>
<evidence type="ECO:0008006" key="5">
    <source>
        <dbReference type="Google" id="ProtNLM"/>
    </source>
</evidence>
<feature type="domain" description="N-formyltransferase dimerization C-terminal" evidence="2">
    <location>
        <begin position="196"/>
        <end position="245"/>
    </location>
</feature>
<accession>A0A9X1QVQ4</accession>
<evidence type="ECO:0000259" key="1">
    <source>
        <dbReference type="Pfam" id="PF00551"/>
    </source>
</evidence>
<dbReference type="RefSeq" id="WP_237603553.1">
    <property type="nucleotide sequence ID" value="NZ_JAIRBA010000025.1"/>
</dbReference>
<dbReference type="GO" id="GO:0004479">
    <property type="term" value="F:methionyl-tRNA formyltransferase activity"/>
    <property type="evidence" value="ECO:0007669"/>
    <property type="project" value="TreeGrafter"/>
</dbReference>
<dbReference type="GO" id="GO:0005829">
    <property type="term" value="C:cytosol"/>
    <property type="evidence" value="ECO:0007669"/>
    <property type="project" value="TreeGrafter"/>
</dbReference>
<reference evidence="3" key="1">
    <citation type="submission" date="2021-09" db="EMBL/GenBank/DDBJ databases">
        <title>Genome of Aequorivita sp. strain F47161.</title>
        <authorList>
            <person name="Wang Y."/>
        </authorList>
    </citation>
    <scope>NUCLEOTIDE SEQUENCE</scope>
    <source>
        <strain evidence="3">F47161</strain>
    </source>
</reference>
<dbReference type="Pfam" id="PF00551">
    <property type="entry name" value="Formyl_trans_N"/>
    <property type="match status" value="1"/>
</dbReference>
<dbReference type="SUPFAM" id="SSF53328">
    <property type="entry name" value="Formyltransferase"/>
    <property type="match status" value="1"/>
</dbReference>
<comment type="caution">
    <text evidence="3">The sequence shown here is derived from an EMBL/GenBank/DDBJ whole genome shotgun (WGS) entry which is preliminary data.</text>
</comment>
<dbReference type="AlphaFoldDB" id="A0A9X1QVQ4"/>
<dbReference type="PANTHER" id="PTHR11138:SF5">
    <property type="entry name" value="METHIONYL-TRNA FORMYLTRANSFERASE, MITOCHONDRIAL"/>
    <property type="match status" value="1"/>
</dbReference>
<gene>
    <name evidence="3" type="ORF">K8089_12105</name>
</gene>
<name>A0A9X1QVQ4_9FLAO</name>
<protein>
    <recommendedName>
        <fullName evidence="5">Formyl transferase N-terminal domain-containing protein</fullName>
    </recommendedName>
</protein>
<feature type="domain" description="Formyl transferase N-terminal" evidence="1">
    <location>
        <begin position="64"/>
        <end position="171"/>
    </location>
</feature>
<evidence type="ECO:0000259" key="2">
    <source>
        <dbReference type="Pfam" id="PF18216"/>
    </source>
</evidence>
<dbReference type="EMBL" id="JAIRBA010000025">
    <property type="protein sequence ID" value="MCG2419768.1"/>
    <property type="molecule type" value="Genomic_DNA"/>
</dbReference>
<dbReference type="PANTHER" id="PTHR11138">
    <property type="entry name" value="METHIONYL-TRNA FORMYLTRANSFERASE"/>
    <property type="match status" value="1"/>
</dbReference>
<dbReference type="CDD" id="cd08369">
    <property type="entry name" value="FMT_core"/>
    <property type="match status" value="1"/>
</dbReference>
<dbReference type="InterPro" id="IPR036477">
    <property type="entry name" value="Formyl_transf_N_sf"/>
</dbReference>